<reference evidence="1" key="1">
    <citation type="submission" date="2022-08" db="EMBL/GenBank/DDBJ databases">
        <title>Genomic Encyclopedia of Type Strains, Phase V (KMG-V): Genome sequencing to study the core and pangenomes of soil and plant-associated prokaryotes.</title>
        <authorList>
            <person name="Whitman W."/>
        </authorList>
    </citation>
    <scope>NUCLEOTIDE SEQUENCE</scope>
    <source>
        <strain evidence="1">SP2016B</strain>
    </source>
</reference>
<dbReference type="Proteomes" id="UP001155034">
    <property type="component" value="Unassembled WGS sequence"/>
</dbReference>
<name>A0A9X2RER8_9BACT</name>
<organism evidence="1 2">
    <name type="scientific">Salinibacter ruber</name>
    <dbReference type="NCBI Taxonomy" id="146919"/>
    <lineage>
        <taxon>Bacteria</taxon>
        <taxon>Pseudomonadati</taxon>
        <taxon>Rhodothermota</taxon>
        <taxon>Rhodothermia</taxon>
        <taxon>Rhodothermales</taxon>
        <taxon>Salinibacteraceae</taxon>
        <taxon>Salinibacter</taxon>
    </lineage>
</organism>
<gene>
    <name evidence="1" type="ORF">GGP82_001169</name>
</gene>
<sequence length="52" mass="5713">MEEFPHGSADDHHLFFSSLGKPIAEGFDGGVKSKGRNCWEVECSSKPTTPDF</sequence>
<proteinExistence type="predicted"/>
<evidence type="ECO:0000313" key="1">
    <source>
        <dbReference type="EMBL" id="MCS3864623.1"/>
    </source>
</evidence>
<dbReference type="EMBL" id="JANTYZ010000002">
    <property type="protein sequence ID" value="MCS3864623.1"/>
    <property type="molecule type" value="Genomic_DNA"/>
</dbReference>
<accession>A0A9X2RER8</accession>
<evidence type="ECO:0000313" key="2">
    <source>
        <dbReference type="Proteomes" id="UP001155034"/>
    </source>
</evidence>
<protein>
    <submittedName>
        <fullName evidence="1">Uncharacterized protein</fullName>
    </submittedName>
</protein>
<dbReference type="AlphaFoldDB" id="A0A9X2RER8"/>
<comment type="caution">
    <text evidence="1">The sequence shown here is derived from an EMBL/GenBank/DDBJ whole genome shotgun (WGS) entry which is preliminary data.</text>
</comment>